<organism evidence="3 4">
    <name type="scientific">Vibrio metschnikovii</name>
    <dbReference type="NCBI Taxonomy" id="28172"/>
    <lineage>
        <taxon>Bacteria</taxon>
        <taxon>Pseudomonadati</taxon>
        <taxon>Pseudomonadota</taxon>
        <taxon>Gammaproteobacteria</taxon>
        <taxon>Vibrionales</taxon>
        <taxon>Vibrionaceae</taxon>
        <taxon>Vibrio</taxon>
    </lineage>
</organism>
<evidence type="ECO:0000313" key="4">
    <source>
        <dbReference type="Proteomes" id="UP000615796"/>
    </source>
</evidence>
<evidence type="ECO:0000259" key="2">
    <source>
        <dbReference type="Pfam" id="PF22666"/>
    </source>
</evidence>
<dbReference type="InterPro" id="IPR054593">
    <property type="entry name" value="Beta-mannosidase-like_N2"/>
</dbReference>
<dbReference type="AlphaFoldDB" id="A0A9X0R5U7"/>
<dbReference type="RefSeq" id="WP_187025399.1">
    <property type="nucleotide sequence ID" value="NZ_JACRUP010000001.1"/>
</dbReference>
<dbReference type="Pfam" id="PF22666">
    <property type="entry name" value="Glyco_hydro_2_N2"/>
    <property type="match status" value="1"/>
</dbReference>
<accession>A0A9X0R5U7</accession>
<dbReference type="EMBL" id="JACRUP010000001">
    <property type="protein sequence ID" value="MBC5849391.1"/>
    <property type="molecule type" value="Genomic_DNA"/>
</dbReference>
<evidence type="ECO:0000313" key="3">
    <source>
        <dbReference type="EMBL" id="MBC5849391.1"/>
    </source>
</evidence>
<dbReference type="Proteomes" id="UP000615796">
    <property type="component" value="Unassembled WGS sequence"/>
</dbReference>
<keyword evidence="4" id="KW-1185">Reference proteome</keyword>
<gene>
    <name evidence="3" type="ORF">H8Q88_00185</name>
</gene>
<comment type="caution">
    <text evidence="3">The sequence shown here is derived from an EMBL/GenBank/DDBJ whole genome shotgun (WGS) entry which is preliminary data.</text>
</comment>
<dbReference type="GO" id="GO:0004553">
    <property type="term" value="F:hydrolase activity, hydrolyzing O-glycosyl compounds"/>
    <property type="evidence" value="ECO:0007669"/>
    <property type="project" value="UniProtKB-ARBA"/>
</dbReference>
<name>A0A9X0R5U7_VIBME</name>
<keyword evidence="1" id="KW-0378">Hydrolase</keyword>
<dbReference type="SUPFAM" id="SSF49785">
    <property type="entry name" value="Galactose-binding domain-like"/>
    <property type="match status" value="1"/>
</dbReference>
<sequence length="263" mass="30038">MQFSLSGPWQLSPLTDVSIPQVDLYFPNPFSCALPSELAEHDLAQQEWHLMHDIEVDEYLLAFAAIDVVIEGIDYPAEVRLNGAAIFDCDGTQHRYKKEIRSLLKLGRNRFEILFLNQEDDWLIEEPICPLGEEKRVAYDSRMGIWRAPYLQAISHLRLEHLTTEQIWHHGGGCELLVNLYFTTYASGLVSAAVRFDGMTYHLPIDVRSDHVTAIFQVDAPRYYDAEKPNLEDLYTIDVELDGQQASVKLALSDTLCVTHFPL</sequence>
<protein>
    <recommendedName>
        <fullName evidence="2">Beta-mannosidase-like galactose-binding domain-containing protein</fullName>
    </recommendedName>
</protein>
<dbReference type="InterPro" id="IPR008979">
    <property type="entry name" value="Galactose-bd-like_sf"/>
</dbReference>
<dbReference type="Gene3D" id="2.60.120.260">
    <property type="entry name" value="Galactose-binding domain-like"/>
    <property type="match status" value="1"/>
</dbReference>
<evidence type="ECO:0000256" key="1">
    <source>
        <dbReference type="ARBA" id="ARBA00022801"/>
    </source>
</evidence>
<proteinExistence type="predicted"/>
<reference evidence="3" key="1">
    <citation type="submission" date="2020-08" db="EMBL/GenBank/DDBJ databases">
        <title>Genome Sequencing and Pan-Genome Analysis of Migratory bird Vibrio Strains, Inner Mongolia.</title>
        <authorList>
            <person name="Zheng L."/>
        </authorList>
    </citation>
    <scope>NUCLEOTIDE SEQUENCE</scope>
    <source>
        <strain evidence="3">M13F</strain>
    </source>
</reference>
<feature type="domain" description="Beta-mannosidase-like galactose-binding" evidence="2">
    <location>
        <begin position="41"/>
        <end position="117"/>
    </location>
</feature>